<reference evidence="6" key="1">
    <citation type="submission" date="2016-10" db="EMBL/GenBank/DDBJ databases">
        <authorList>
            <person name="Varghese N."/>
            <person name="Submissions S."/>
        </authorList>
    </citation>
    <scope>NUCLEOTIDE SEQUENCE [LARGE SCALE GENOMIC DNA]</scope>
    <source>
        <strain evidence="6">DSM 3384</strain>
    </source>
</reference>
<dbReference type="CDD" id="cd00082">
    <property type="entry name" value="HisKA"/>
    <property type="match status" value="1"/>
</dbReference>
<evidence type="ECO:0000259" key="4">
    <source>
        <dbReference type="SMART" id="SM00388"/>
    </source>
</evidence>
<dbReference type="Gene3D" id="3.30.450.40">
    <property type="match status" value="1"/>
</dbReference>
<dbReference type="SMART" id="SM00065">
    <property type="entry name" value="GAF"/>
    <property type="match status" value="1"/>
</dbReference>
<dbReference type="Pfam" id="PF00512">
    <property type="entry name" value="HisKA"/>
    <property type="match status" value="1"/>
</dbReference>
<dbReference type="EMBL" id="FNLL01000009">
    <property type="protein sequence ID" value="SDU45853.1"/>
    <property type="molecule type" value="Genomic_DNA"/>
</dbReference>
<dbReference type="SUPFAM" id="SSF55785">
    <property type="entry name" value="PYP-like sensor domain (PAS domain)"/>
    <property type="match status" value="1"/>
</dbReference>
<dbReference type="GO" id="GO:0000155">
    <property type="term" value="F:phosphorelay sensor kinase activity"/>
    <property type="evidence" value="ECO:0007669"/>
    <property type="project" value="InterPro"/>
</dbReference>
<accession>A0A1H2IP27</accession>
<evidence type="ECO:0000256" key="2">
    <source>
        <dbReference type="ARBA" id="ARBA00012438"/>
    </source>
</evidence>
<dbReference type="Pfam" id="PF13426">
    <property type="entry name" value="PAS_9"/>
    <property type="match status" value="1"/>
</dbReference>
<dbReference type="SMART" id="SM00388">
    <property type="entry name" value="HisKA"/>
    <property type="match status" value="1"/>
</dbReference>
<evidence type="ECO:0000313" key="5">
    <source>
        <dbReference type="EMBL" id="SDU45853.1"/>
    </source>
</evidence>
<dbReference type="EC" id="2.7.13.3" evidence="2"/>
<feature type="domain" description="GAF" evidence="3">
    <location>
        <begin position="34"/>
        <end position="184"/>
    </location>
</feature>
<dbReference type="SUPFAM" id="SSF55781">
    <property type="entry name" value="GAF domain-like"/>
    <property type="match status" value="1"/>
</dbReference>
<evidence type="ECO:0000256" key="1">
    <source>
        <dbReference type="ARBA" id="ARBA00000085"/>
    </source>
</evidence>
<protein>
    <recommendedName>
        <fullName evidence="2">histidine kinase</fullName>
        <ecNumber evidence="2">2.7.13.3</ecNumber>
    </recommendedName>
</protein>
<dbReference type="Gene3D" id="3.30.450.20">
    <property type="entry name" value="PAS domain"/>
    <property type="match status" value="1"/>
</dbReference>
<gene>
    <name evidence="5" type="ORF">SAMN04487931_10954</name>
</gene>
<dbReference type="InterPro" id="IPR003661">
    <property type="entry name" value="HisK_dim/P_dom"/>
</dbReference>
<dbReference type="Pfam" id="PF13185">
    <property type="entry name" value="GAF_2"/>
    <property type="match status" value="1"/>
</dbReference>
<dbReference type="InterPro" id="IPR003018">
    <property type="entry name" value="GAF"/>
</dbReference>
<proteinExistence type="predicted"/>
<dbReference type="RefSeq" id="WP_139169046.1">
    <property type="nucleotide sequence ID" value="NZ_FNLL01000009.1"/>
</dbReference>
<dbReference type="InterPro" id="IPR029016">
    <property type="entry name" value="GAF-like_dom_sf"/>
</dbReference>
<evidence type="ECO:0000259" key="3">
    <source>
        <dbReference type="SMART" id="SM00065"/>
    </source>
</evidence>
<dbReference type="Proteomes" id="UP000199608">
    <property type="component" value="Unassembled WGS sequence"/>
</dbReference>
<dbReference type="InterPro" id="IPR036097">
    <property type="entry name" value="HisK_dim/P_sf"/>
</dbReference>
<dbReference type="InterPro" id="IPR000014">
    <property type="entry name" value="PAS"/>
</dbReference>
<organism evidence="5 6">
    <name type="scientific">Desulfobacula phenolica</name>
    <dbReference type="NCBI Taxonomy" id="90732"/>
    <lineage>
        <taxon>Bacteria</taxon>
        <taxon>Pseudomonadati</taxon>
        <taxon>Thermodesulfobacteriota</taxon>
        <taxon>Desulfobacteria</taxon>
        <taxon>Desulfobacterales</taxon>
        <taxon>Desulfobacteraceae</taxon>
        <taxon>Desulfobacula</taxon>
    </lineage>
</organism>
<evidence type="ECO:0000313" key="6">
    <source>
        <dbReference type="Proteomes" id="UP000199608"/>
    </source>
</evidence>
<feature type="domain" description="Signal transduction histidine kinase dimerisation/phosphoacceptor" evidence="4">
    <location>
        <begin position="317"/>
        <end position="387"/>
    </location>
</feature>
<sequence>MGKNQSAKTKKKRSPDNTLKVLFDISEAINTTRNLDELYAVIHKSLDEILNADNFYIALYDKASDSITFPYYADEKGEAPEEIIGLSKTASSTGMVIQNKKPMIFYNKDLIRLADQQKQKSRKTVGKIWLGVPLIIHDRVKGVIVVQSYTSASDYKKKDLELLDSVSRHIALAIERKKSDEKSAEQQHILEKILESLPVGIGLAQKRIFKWVNNEMVRMFGYQSKQDFENKSTRMLYPDIDHYDVNGKKIYYSLVNNGTADYEIDMVKQDKTLFPVHIKLNCGDVSDPAAWTIAILTDISRRRLAEKEKYEKERLQGVLEMAGAVCHEINQPLQAILGFSELLLMGSESADKVDTIETNNLTSIKTQATRLGKITKKLSNITRYRTVDYPGDTKIVDIWGTKSDKDTKQDKNKG</sequence>
<comment type="catalytic activity">
    <reaction evidence="1">
        <text>ATP + protein L-histidine = ADP + protein N-phospho-L-histidine.</text>
        <dbReference type="EC" id="2.7.13.3"/>
    </reaction>
</comment>
<dbReference type="InterPro" id="IPR035965">
    <property type="entry name" value="PAS-like_dom_sf"/>
</dbReference>
<dbReference type="Gene3D" id="1.10.287.130">
    <property type="match status" value="1"/>
</dbReference>
<keyword evidence="6" id="KW-1185">Reference proteome</keyword>
<name>A0A1H2IP27_9BACT</name>
<dbReference type="SUPFAM" id="SSF47384">
    <property type="entry name" value="Homodimeric domain of signal transducing histidine kinase"/>
    <property type="match status" value="1"/>
</dbReference>
<dbReference type="AlphaFoldDB" id="A0A1H2IP27"/>